<proteinExistence type="inferred from homology"/>
<dbReference type="InterPro" id="IPR053876">
    <property type="entry name" value="Phage_int_M"/>
</dbReference>
<keyword evidence="4" id="KW-0233">DNA recombination</keyword>
<dbReference type="Gene3D" id="1.10.150.130">
    <property type="match status" value="1"/>
</dbReference>
<feature type="region of interest" description="Disordered" evidence="5">
    <location>
        <begin position="1"/>
        <end position="22"/>
    </location>
</feature>
<dbReference type="Proteomes" id="UP000293465">
    <property type="component" value="Unassembled WGS sequence"/>
</dbReference>
<dbReference type="CDD" id="cd00801">
    <property type="entry name" value="INT_P4_C"/>
    <property type="match status" value="1"/>
</dbReference>
<comment type="caution">
    <text evidence="7">The sequence shown here is derived from an EMBL/GenBank/DDBJ whole genome shotgun (WGS) entry which is preliminary data.</text>
</comment>
<dbReference type="GeneID" id="56275046"/>
<dbReference type="RefSeq" id="WP_130086909.1">
    <property type="nucleotide sequence ID" value="NZ_SEZJ01000006.1"/>
</dbReference>
<dbReference type="Pfam" id="PF00589">
    <property type="entry name" value="Phage_integrase"/>
    <property type="match status" value="1"/>
</dbReference>
<comment type="similarity">
    <text evidence="1">Belongs to the 'phage' integrase family.</text>
</comment>
<feature type="domain" description="Tyr recombinase" evidence="6">
    <location>
        <begin position="209"/>
        <end position="386"/>
    </location>
</feature>
<evidence type="ECO:0000259" key="6">
    <source>
        <dbReference type="PROSITE" id="PS51898"/>
    </source>
</evidence>
<dbReference type="SUPFAM" id="SSF56349">
    <property type="entry name" value="DNA breaking-rejoining enzymes"/>
    <property type="match status" value="1"/>
</dbReference>
<evidence type="ECO:0000256" key="2">
    <source>
        <dbReference type="ARBA" id="ARBA00022908"/>
    </source>
</evidence>
<evidence type="ECO:0000256" key="5">
    <source>
        <dbReference type="SAM" id="MobiDB-lite"/>
    </source>
</evidence>
<evidence type="ECO:0000256" key="1">
    <source>
        <dbReference type="ARBA" id="ARBA00008857"/>
    </source>
</evidence>
<evidence type="ECO:0000256" key="3">
    <source>
        <dbReference type="ARBA" id="ARBA00023125"/>
    </source>
</evidence>
<evidence type="ECO:0000313" key="7">
    <source>
        <dbReference type="EMBL" id="RYU46594.1"/>
    </source>
</evidence>
<keyword evidence="3" id="KW-0238">DNA-binding</keyword>
<protein>
    <submittedName>
        <fullName evidence="7">DUF4102 domain-containing protein</fullName>
    </submittedName>
</protein>
<dbReference type="GO" id="GO:0006310">
    <property type="term" value="P:DNA recombination"/>
    <property type="evidence" value="ECO:0007669"/>
    <property type="project" value="UniProtKB-KW"/>
</dbReference>
<dbReference type="AlphaFoldDB" id="A0A4Q5KJX2"/>
<sequence length="414" mass="47278">MAKKVTPLTNTQVKQAKPKDKEYSLNDGDGLALRIRPTGGKSWFFTYVVPITKKRFKISFGSYPDVTLAQARRQRDEARSLVANGIDPKLHKLESEASIRDALGHTFDSISTRWLSLKKENTLHSTYIKRERLLTKYLSPHLSILLMTDIKPMLVKNILDPIADDGKIETVKRLCIIINEVMRLGVASGVIEFNPLADITKLYPTKKVVHNPALTPEELPELVKKINLSNTKIVTRCLLMWQLHTMVRPGEAVKARWKEIDLKNKVWIITSRTMKMKREHIVPLTPQMLEILDIVKPISSHLEFIFPADRTPKDHSNPQTANMALKRMGFKDRTTAHGLRSLASTTLNAQGFDGDLIEAALAHEDENKIRRAYNRTDYLERRRPMMQWWSERIERASTGEILEVGYKGLSIVNG</sequence>
<keyword evidence="2" id="KW-0229">DNA integration</keyword>
<dbReference type="InterPro" id="IPR025166">
    <property type="entry name" value="Integrase_DNA_bind_dom"/>
</dbReference>
<dbReference type="InterPro" id="IPR013762">
    <property type="entry name" value="Integrase-like_cat_sf"/>
</dbReference>
<evidence type="ECO:0000313" key="8">
    <source>
        <dbReference type="Proteomes" id="UP000293465"/>
    </source>
</evidence>
<dbReference type="Pfam" id="PF13356">
    <property type="entry name" value="Arm-DNA-bind_3"/>
    <property type="match status" value="1"/>
</dbReference>
<dbReference type="PROSITE" id="PS51898">
    <property type="entry name" value="TYR_RECOMBINASE"/>
    <property type="match status" value="1"/>
</dbReference>
<dbReference type="Pfam" id="PF22022">
    <property type="entry name" value="Phage_int_M"/>
    <property type="match status" value="1"/>
</dbReference>
<dbReference type="Gene3D" id="1.10.443.10">
    <property type="entry name" value="Intergrase catalytic core"/>
    <property type="match status" value="1"/>
</dbReference>
<reference evidence="7 8" key="1">
    <citation type="submission" date="2019-02" db="EMBL/GenBank/DDBJ databases">
        <title>Genome sequences of Aliivibrio finisterrensis strains from farmed Atlantic salmon.</title>
        <authorList>
            <person name="Bowman J.P."/>
        </authorList>
    </citation>
    <scope>NUCLEOTIDE SEQUENCE [LARGE SCALE GENOMIC DNA]</scope>
    <source>
        <strain evidence="7 8">A32</strain>
    </source>
</reference>
<dbReference type="InterPro" id="IPR011010">
    <property type="entry name" value="DNA_brk_join_enz"/>
</dbReference>
<dbReference type="PANTHER" id="PTHR30629:SF6">
    <property type="entry name" value="PROPHAGE INTEGRASE INTA-RELATED"/>
    <property type="match status" value="1"/>
</dbReference>
<gene>
    <name evidence="7" type="ORF">ERW49_08305</name>
</gene>
<dbReference type="GO" id="GO:0015074">
    <property type="term" value="P:DNA integration"/>
    <property type="evidence" value="ECO:0007669"/>
    <property type="project" value="UniProtKB-KW"/>
</dbReference>
<dbReference type="PANTHER" id="PTHR30629">
    <property type="entry name" value="PROPHAGE INTEGRASE"/>
    <property type="match status" value="1"/>
</dbReference>
<dbReference type="GO" id="GO:0003677">
    <property type="term" value="F:DNA binding"/>
    <property type="evidence" value="ECO:0007669"/>
    <property type="project" value="UniProtKB-KW"/>
</dbReference>
<dbReference type="InterPro" id="IPR038488">
    <property type="entry name" value="Integrase_DNA-bd_sf"/>
</dbReference>
<dbReference type="InterPro" id="IPR010998">
    <property type="entry name" value="Integrase_recombinase_N"/>
</dbReference>
<dbReference type="InterPro" id="IPR002104">
    <property type="entry name" value="Integrase_catalytic"/>
</dbReference>
<name>A0A4Q5KJX2_9GAMM</name>
<evidence type="ECO:0000256" key="4">
    <source>
        <dbReference type="ARBA" id="ARBA00023172"/>
    </source>
</evidence>
<dbReference type="EMBL" id="SEZJ01000006">
    <property type="protein sequence ID" value="RYU46594.1"/>
    <property type="molecule type" value="Genomic_DNA"/>
</dbReference>
<organism evidence="7 8">
    <name type="scientific">Aliivibrio finisterrensis</name>
    <dbReference type="NCBI Taxonomy" id="511998"/>
    <lineage>
        <taxon>Bacteria</taxon>
        <taxon>Pseudomonadati</taxon>
        <taxon>Pseudomonadota</taxon>
        <taxon>Gammaproteobacteria</taxon>
        <taxon>Vibrionales</taxon>
        <taxon>Vibrionaceae</taxon>
        <taxon>Aliivibrio</taxon>
    </lineage>
</organism>
<dbReference type="Gene3D" id="3.30.160.390">
    <property type="entry name" value="Integrase, DNA-binding domain"/>
    <property type="match status" value="1"/>
</dbReference>
<dbReference type="InterPro" id="IPR050808">
    <property type="entry name" value="Phage_Integrase"/>
</dbReference>
<accession>A0A4Q5KJX2</accession>
<dbReference type="OrthoDB" id="9795573at2"/>